<keyword evidence="1" id="KW-0732">Signal</keyword>
<evidence type="ECO:0000256" key="1">
    <source>
        <dbReference type="SAM" id="SignalP"/>
    </source>
</evidence>
<comment type="caution">
    <text evidence="2">The sequence shown here is derived from an EMBL/GenBank/DDBJ whole genome shotgun (WGS) entry which is preliminary data.</text>
</comment>
<protein>
    <recommendedName>
        <fullName evidence="4">Secreted protein</fullName>
    </recommendedName>
</protein>
<evidence type="ECO:0000313" key="3">
    <source>
        <dbReference type="Proteomes" id="UP001374584"/>
    </source>
</evidence>
<evidence type="ECO:0000313" key="2">
    <source>
        <dbReference type="EMBL" id="KAK7341490.1"/>
    </source>
</evidence>
<name>A0AAN9LSF7_PHACN</name>
<feature type="signal peptide" evidence="1">
    <location>
        <begin position="1"/>
        <end position="18"/>
    </location>
</feature>
<evidence type="ECO:0008006" key="4">
    <source>
        <dbReference type="Google" id="ProtNLM"/>
    </source>
</evidence>
<organism evidence="2 3">
    <name type="scientific">Phaseolus coccineus</name>
    <name type="common">Scarlet runner bean</name>
    <name type="synonym">Phaseolus multiflorus</name>
    <dbReference type="NCBI Taxonomy" id="3886"/>
    <lineage>
        <taxon>Eukaryota</taxon>
        <taxon>Viridiplantae</taxon>
        <taxon>Streptophyta</taxon>
        <taxon>Embryophyta</taxon>
        <taxon>Tracheophyta</taxon>
        <taxon>Spermatophyta</taxon>
        <taxon>Magnoliopsida</taxon>
        <taxon>eudicotyledons</taxon>
        <taxon>Gunneridae</taxon>
        <taxon>Pentapetalae</taxon>
        <taxon>rosids</taxon>
        <taxon>fabids</taxon>
        <taxon>Fabales</taxon>
        <taxon>Fabaceae</taxon>
        <taxon>Papilionoideae</taxon>
        <taxon>50 kb inversion clade</taxon>
        <taxon>NPAAA clade</taxon>
        <taxon>indigoferoid/millettioid clade</taxon>
        <taxon>Phaseoleae</taxon>
        <taxon>Phaseolus</taxon>
    </lineage>
</organism>
<feature type="chain" id="PRO_5042870060" description="Secreted protein" evidence="1">
    <location>
        <begin position="19"/>
        <end position="83"/>
    </location>
</feature>
<sequence>MLLFYWIFVILGYTTVQCYRSKNDSEIRTGSGYSIYATTSIATPRLKPKLAYRLLVTKVSSYMSSGGSYFDLQFAMATAEASE</sequence>
<proteinExistence type="predicted"/>
<accession>A0AAN9LSF7</accession>
<dbReference type="EMBL" id="JAYMYR010000009">
    <property type="protein sequence ID" value="KAK7341490.1"/>
    <property type="molecule type" value="Genomic_DNA"/>
</dbReference>
<reference evidence="2 3" key="1">
    <citation type="submission" date="2024-01" db="EMBL/GenBank/DDBJ databases">
        <title>The genomes of 5 underutilized Papilionoideae crops provide insights into root nodulation and disease resistanc.</title>
        <authorList>
            <person name="Jiang F."/>
        </authorList>
    </citation>
    <scope>NUCLEOTIDE SEQUENCE [LARGE SCALE GENOMIC DNA]</scope>
    <source>
        <strain evidence="2">JINMINGXINNONG_FW02</strain>
        <tissue evidence="2">Leaves</tissue>
    </source>
</reference>
<keyword evidence="3" id="KW-1185">Reference proteome</keyword>
<dbReference type="Proteomes" id="UP001374584">
    <property type="component" value="Unassembled WGS sequence"/>
</dbReference>
<dbReference type="AlphaFoldDB" id="A0AAN9LSF7"/>
<gene>
    <name evidence="2" type="ORF">VNO80_24421</name>
</gene>